<dbReference type="EMBL" id="DRXS01000169">
    <property type="protein sequence ID" value="HHR40787.1"/>
    <property type="molecule type" value="Genomic_DNA"/>
</dbReference>
<dbReference type="GO" id="GO:0015930">
    <property type="term" value="F:glutamate synthase activity"/>
    <property type="evidence" value="ECO:0007669"/>
    <property type="project" value="InterPro"/>
</dbReference>
<dbReference type="GO" id="GO:0006537">
    <property type="term" value="P:glutamate biosynthetic process"/>
    <property type="evidence" value="ECO:0007669"/>
    <property type="project" value="InterPro"/>
</dbReference>
<accession>A0A7C5U7B8</accession>
<gene>
    <name evidence="3" type="ORF">ENM42_03055</name>
</gene>
<comment type="caution">
    <text evidence="3">The sequence shown here is derived from an EMBL/GenBank/DDBJ whole genome shotgun (WGS) entry which is preliminary data.</text>
</comment>
<dbReference type="Pfam" id="PF01645">
    <property type="entry name" value="Glu_synthase"/>
    <property type="match status" value="1"/>
</dbReference>
<dbReference type="Gene3D" id="3.20.20.70">
    <property type="entry name" value="Aldolase class I"/>
    <property type="match status" value="2"/>
</dbReference>
<dbReference type="InterPro" id="IPR002932">
    <property type="entry name" value="Glu_synthdom"/>
</dbReference>
<sequence length="323" mass="35346">MIKFGWTVDRVRHLQEMAGTVGRMPAEPPISSMGSTGPPYVEEPLLIRDRLVSDGAQVTRPSIDPYREPVETHVYLCRGKIRLSMPVVIKLHLNHPPPFSEPIIQAGYCMGIIVDASETECEKYQKYGEVLLADARLSAKGGYAGYVSNFYGMRKLEGPVFVKTSPMEKYPWLKHAAELGLDGVYIDEEIGGGTPLEVGISVLDQELRAMGLRNEVSVVAGGWSVRGSDDIYKLVALGADAVVISKAVEYAVAYPEHKMLGDVLRERLENLLLGIQRELKLLAGAAGVSSIFNSLVGNRELLRAVELEKSLRQKLGVKQAGVG</sequence>
<dbReference type="AlphaFoldDB" id="A0A7C5U7B8"/>
<protein>
    <recommendedName>
        <fullName evidence="2">Glutamate synthase domain-containing protein</fullName>
    </recommendedName>
</protein>
<evidence type="ECO:0000313" key="3">
    <source>
        <dbReference type="EMBL" id="HHR40787.1"/>
    </source>
</evidence>
<name>A0A7C5U7B8_CALS0</name>
<reference evidence="3" key="1">
    <citation type="journal article" date="2020" name="mSystems">
        <title>Genome- and Community-Level Interaction Insights into Carbon Utilization and Element Cycling Functions of Hydrothermarchaeota in Hydrothermal Sediment.</title>
        <authorList>
            <person name="Zhou Z."/>
            <person name="Liu Y."/>
            <person name="Xu W."/>
            <person name="Pan J."/>
            <person name="Luo Z.H."/>
            <person name="Li M."/>
        </authorList>
    </citation>
    <scope>NUCLEOTIDE SEQUENCE [LARGE SCALE GENOMIC DNA]</scope>
    <source>
        <strain evidence="3">SpSt-1084</strain>
    </source>
</reference>
<dbReference type="SUPFAM" id="SSF51395">
    <property type="entry name" value="FMN-linked oxidoreductases"/>
    <property type="match status" value="1"/>
</dbReference>
<comment type="similarity">
    <text evidence="1">Belongs to the glutamate synthase family.</text>
</comment>
<evidence type="ECO:0000256" key="1">
    <source>
        <dbReference type="ARBA" id="ARBA00009716"/>
    </source>
</evidence>
<dbReference type="PANTHER" id="PTHR43819:SF1">
    <property type="entry name" value="ARCHAEAL-TYPE GLUTAMATE SYNTHASE [NADPH]"/>
    <property type="match status" value="1"/>
</dbReference>
<dbReference type="InterPro" id="IPR013785">
    <property type="entry name" value="Aldolase_TIM"/>
</dbReference>
<proteinExistence type="inferred from homology"/>
<evidence type="ECO:0000259" key="2">
    <source>
        <dbReference type="Pfam" id="PF01645"/>
    </source>
</evidence>
<feature type="domain" description="Glutamate synthase" evidence="2">
    <location>
        <begin position="193"/>
        <end position="248"/>
    </location>
</feature>
<organism evidence="3">
    <name type="scientific">Caldiarchaeum subterraneum</name>
    <dbReference type="NCBI Taxonomy" id="311458"/>
    <lineage>
        <taxon>Archaea</taxon>
        <taxon>Nitrososphaerota</taxon>
        <taxon>Candidatus Caldarchaeales</taxon>
        <taxon>Candidatus Caldarchaeaceae</taxon>
        <taxon>Candidatus Caldarchaeum</taxon>
    </lineage>
</organism>
<dbReference type="PANTHER" id="PTHR43819">
    <property type="entry name" value="ARCHAEAL-TYPE GLUTAMATE SYNTHASE [NADPH]"/>
    <property type="match status" value="1"/>
</dbReference>